<gene>
    <name evidence="1" type="ORF">CPRO_20420</name>
    <name evidence="2" type="ORF">SAMN02745151_02063</name>
</gene>
<dbReference type="GO" id="GO:0016787">
    <property type="term" value="F:hydrolase activity"/>
    <property type="evidence" value="ECO:0007669"/>
    <property type="project" value="UniProtKB-KW"/>
</dbReference>
<dbReference type="SUPFAM" id="SSF109604">
    <property type="entry name" value="HD-domain/PDEase-like"/>
    <property type="match status" value="1"/>
</dbReference>
<dbReference type="EMBL" id="CP014223">
    <property type="protein sequence ID" value="AMJ41623.1"/>
    <property type="molecule type" value="Genomic_DNA"/>
</dbReference>
<dbReference type="Gene3D" id="1.10.3210.10">
    <property type="entry name" value="Hypothetical protein af1432"/>
    <property type="match status" value="1"/>
</dbReference>
<keyword evidence="2" id="KW-0378">Hydrolase</keyword>
<reference evidence="2" key="4">
    <citation type="submission" date="2016-11" db="EMBL/GenBank/DDBJ databases">
        <authorList>
            <person name="Varghese N."/>
            <person name="Submissions S."/>
        </authorList>
    </citation>
    <scope>NUCLEOTIDE SEQUENCE</scope>
    <source>
        <strain evidence="2">DSM 1682</strain>
    </source>
</reference>
<dbReference type="OrthoDB" id="9801160at2"/>
<name>A0A0X8VAZ1_ANAPI</name>
<reference evidence="3" key="2">
    <citation type="submission" date="2016-01" db="EMBL/GenBank/DDBJ databases">
        <authorList>
            <person name="Poehlein A."/>
            <person name="Schlien K."/>
            <person name="Gottschalk G."/>
            <person name="Buckel W."/>
            <person name="Daniel R."/>
        </authorList>
    </citation>
    <scope>NUCLEOTIDE SEQUENCE [LARGE SCALE GENOMIC DNA]</scope>
    <source>
        <strain evidence="3">X2</strain>
    </source>
</reference>
<dbReference type="Proteomes" id="UP000068026">
    <property type="component" value="Chromosome"/>
</dbReference>
<dbReference type="Proteomes" id="UP000184204">
    <property type="component" value="Unassembled WGS sequence"/>
</dbReference>
<evidence type="ECO:0000313" key="1">
    <source>
        <dbReference type="EMBL" id="AMJ41623.1"/>
    </source>
</evidence>
<dbReference type="KEGG" id="cpro:CPRO_20420"/>
<keyword evidence="3" id="KW-1185">Reference proteome</keyword>
<protein>
    <submittedName>
        <fullName evidence="2">Predicted hydrolase, HD superfamily</fullName>
    </submittedName>
</protein>
<accession>A0A0X8VAZ1</accession>
<dbReference type="EMBL" id="FQUA01000009">
    <property type="protein sequence ID" value="SHE87591.1"/>
    <property type="molecule type" value="Genomic_DNA"/>
</dbReference>
<evidence type="ECO:0000313" key="4">
    <source>
        <dbReference type="Proteomes" id="UP000184204"/>
    </source>
</evidence>
<organism evidence="2 4">
    <name type="scientific">Anaerotignum propionicum DSM 1682</name>
    <dbReference type="NCBI Taxonomy" id="991789"/>
    <lineage>
        <taxon>Bacteria</taxon>
        <taxon>Bacillati</taxon>
        <taxon>Bacillota</taxon>
        <taxon>Clostridia</taxon>
        <taxon>Lachnospirales</taxon>
        <taxon>Anaerotignaceae</taxon>
        <taxon>Anaerotignum</taxon>
    </lineage>
</organism>
<evidence type="ECO:0000313" key="2">
    <source>
        <dbReference type="EMBL" id="SHE87591.1"/>
    </source>
</evidence>
<dbReference type="PANTHER" id="PTHR38659:SF2">
    <property type="entry name" value="HDIG DOMAIN PROTEIN"/>
    <property type="match status" value="1"/>
</dbReference>
<dbReference type="AlphaFoldDB" id="A0A0X8VAZ1"/>
<evidence type="ECO:0000313" key="3">
    <source>
        <dbReference type="Proteomes" id="UP000068026"/>
    </source>
</evidence>
<dbReference type="RefSeq" id="WP_066051162.1">
    <property type="nucleotide sequence ID" value="NZ_CP014223.1"/>
</dbReference>
<sequence>MAKKITRDEAWEILTKYNKEPFHLRHAETVEGAMRYFAKELGYGEDEEFWGNVGLLHDVDFEMYPEEHCIKCQEIMKEHDLEEPLIHAVASHGYGICCDIEPIHEMEKVLFAVDELTGLIGAAALMRPSKSVQDMELKSIKKKFKDKAFAAGCDRDVIRKGAERLGWELDDLMVRTLEAMKSDPRN</sequence>
<reference evidence="4" key="3">
    <citation type="submission" date="2016-11" db="EMBL/GenBank/DDBJ databases">
        <authorList>
            <person name="Jaros S."/>
            <person name="Januszkiewicz K."/>
            <person name="Wedrychowicz H."/>
        </authorList>
    </citation>
    <scope>NUCLEOTIDE SEQUENCE [LARGE SCALE GENOMIC DNA]</scope>
    <source>
        <strain evidence="4">DSM 1682</strain>
    </source>
</reference>
<reference evidence="1 3" key="1">
    <citation type="journal article" date="2016" name="Genome Announc.">
        <title>Complete Genome Sequence of the Amino Acid-Fermenting Clostridium propionicum X2 (DSM 1682).</title>
        <authorList>
            <person name="Poehlein A."/>
            <person name="Schlien K."/>
            <person name="Chowdhury N.P."/>
            <person name="Gottschalk G."/>
            <person name="Buckel W."/>
            <person name="Daniel R."/>
        </authorList>
    </citation>
    <scope>NUCLEOTIDE SEQUENCE [LARGE SCALE GENOMIC DNA]</scope>
    <source>
        <strain evidence="1 3">X2</strain>
    </source>
</reference>
<proteinExistence type="predicted"/>
<dbReference type="PANTHER" id="PTHR38659">
    <property type="entry name" value="METAL-DEPENDENT PHOSPHOHYDROLASE"/>
    <property type="match status" value="1"/>
</dbReference>